<name>A0A8J3CAZ4_9PSEU</name>
<keyword evidence="2" id="KW-1185">Reference proteome</keyword>
<dbReference type="Proteomes" id="UP000637578">
    <property type="component" value="Unassembled WGS sequence"/>
</dbReference>
<dbReference type="EMBL" id="BMMK01000009">
    <property type="protein sequence ID" value="GGM52690.1"/>
    <property type="molecule type" value="Genomic_DNA"/>
</dbReference>
<protein>
    <submittedName>
        <fullName evidence="1">Uncharacterized protein</fullName>
    </submittedName>
</protein>
<accession>A0A8J3CAZ4</accession>
<dbReference type="RefSeq" id="WP_189057054.1">
    <property type="nucleotide sequence ID" value="NZ_BMMK01000009.1"/>
</dbReference>
<reference evidence="1" key="2">
    <citation type="submission" date="2020-09" db="EMBL/GenBank/DDBJ databases">
        <authorList>
            <person name="Sun Q."/>
            <person name="Zhou Y."/>
        </authorList>
    </citation>
    <scope>NUCLEOTIDE SEQUENCE</scope>
    <source>
        <strain evidence="1">CGMCC 4.5737</strain>
    </source>
</reference>
<reference evidence="1" key="1">
    <citation type="journal article" date="2014" name="Int. J. Syst. Evol. Microbiol.">
        <title>Complete genome sequence of Corynebacterium casei LMG S-19264T (=DSM 44701T), isolated from a smear-ripened cheese.</title>
        <authorList>
            <consortium name="US DOE Joint Genome Institute (JGI-PGF)"/>
            <person name="Walter F."/>
            <person name="Albersmeier A."/>
            <person name="Kalinowski J."/>
            <person name="Ruckert C."/>
        </authorList>
    </citation>
    <scope>NUCLEOTIDE SEQUENCE</scope>
    <source>
        <strain evidence="1">CGMCC 4.5737</strain>
    </source>
</reference>
<gene>
    <name evidence="1" type="ORF">GCM10012275_24600</name>
</gene>
<dbReference type="AlphaFoldDB" id="A0A8J3CAZ4"/>
<comment type="caution">
    <text evidence="1">The sequence shown here is derived from an EMBL/GenBank/DDBJ whole genome shotgun (WGS) entry which is preliminary data.</text>
</comment>
<evidence type="ECO:0000313" key="2">
    <source>
        <dbReference type="Proteomes" id="UP000637578"/>
    </source>
</evidence>
<sequence length="171" mass="18327">MRAATSTGCEGATRDVLVGNRADSTALLRRLRSDPVLGPIAVQFLVTEGELAMEDLTEREHFLGIAEQMIRLLEMAGPDAAADVLEESPDVAAEEVPSVVLDSGHPNETGLEEPRTLILEPLRERGSRRFPAHPLGGLRGVKVLCVGPVGRRGRGAGHCLTNVGSRTVFDR</sequence>
<organism evidence="1 2">
    <name type="scientific">Longimycelium tulufanense</name>
    <dbReference type="NCBI Taxonomy" id="907463"/>
    <lineage>
        <taxon>Bacteria</taxon>
        <taxon>Bacillati</taxon>
        <taxon>Actinomycetota</taxon>
        <taxon>Actinomycetes</taxon>
        <taxon>Pseudonocardiales</taxon>
        <taxon>Pseudonocardiaceae</taxon>
        <taxon>Longimycelium</taxon>
    </lineage>
</organism>
<proteinExistence type="predicted"/>
<evidence type="ECO:0000313" key="1">
    <source>
        <dbReference type="EMBL" id="GGM52690.1"/>
    </source>
</evidence>